<organism evidence="2 3">
    <name type="scientific">Brevibacillus formosus</name>
    <dbReference type="NCBI Taxonomy" id="54913"/>
    <lineage>
        <taxon>Bacteria</taxon>
        <taxon>Bacillati</taxon>
        <taxon>Bacillota</taxon>
        <taxon>Bacilli</taxon>
        <taxon>Bacillales</taxon>
        <taxon>Paenibacillaceae</taxon>
        <taxon>Brevibacillus</taxon>
    </lineage>
</organism>
<reference evidence="2 3" key="1">
    <citation type="submission" date="2016-11" db="EMBL/GenBank/DDBJ databases">
        <authorList>
            <person name="Jaros S."/>
            <person name="Januszkiewicz K."/>
            <person name="Wedrychowicz H."/>
        </authorList>
    </citation>
    <scope>NUCLEOTIDE SEQUENCE [LARGE SCALE GENOMIC DNA]</scope>
    <source>
        <strain evidence="2 3">NF2</strain>
    </source>
</reference>
<feature type="transmembrane region" description="Helical" evidence="1">
    <location>
        <begin position="12"/>
        <end position="32"/>
    </location>
</feature>
<gene>
    <name evidence="2" type="ORF">BP422_11920</name>
</gene>
<evidence type="ECO:0000313" key="3">
    <source>
        <dbReference type="Proteomes" id="UP000197781"/>
    </source>
</evidence>
<evidence type="ECO:0000256" key="1">
    <source>
        <dbReference type="SAM" id="Phobius"/>
    </source>
</evidence>
<proteinExistence type="predicted"/>
<keyword evidence="1" id="KW-0812">Transmembrane</keyword>
<sequence>MKETDLLALANQYLLEEALIVVVVLLVVGAMLKKTPLIADWSIPWLLTGSGIGLAWGVMGAISVQATIQGTLAAGIATLGHQLWKQTFQKREGDQ</sequence>
<dbReference type="EMBL" id="CP018145">
    <property type="protein sequence ID" value="ASJ54190.1"/>
    <property type="molecule type" value="Genomic_DNA"/>
</dbReference>
<dbReference type="AlphaFoldDB" id="A0A220MHW0"/>
<feature type="transmembrane region" description="Helical" evidence="1">
    <location>
        <begin position="44"/>
        <end position="64"/>
    </location>
</feature>
<keyword evidence="1" id="KW-1133">Transmembrane helix</keyword>
<evidence type="ECO:0000313" key="2">
    <source>
        <dbReference type="EMBL" id="ASJ54190.1"/>
    </source>
</evidence>
<name>A0A220MHW0_9BACL</name>
<dbReference type="Pfam" id="PF16079">
    <property type="entry name" value="Phage_holin_5_2"/>
    <property type="match status" value="1"/>
</dbReference>
<dbReference type="RefSeq" id="WP_088907974.1">
    <property type="nucleotide sequence ID" value="NZ_CP018145.1"/>
</dbReference>
<keyword evidence="1" id="KW-0472">Membrane</keyword>
<protein>
    <submittedName>
        <fullName evidence="2">Holin</fullName>
    </submittedName>
</protein>
<dbReference type="KEGG" id="bfm:BP422_11920"/>
<accession>A0A220MHW0</accession>
<dbReference type="InterPro" id="IPR032111">
    <property type="entry name" value="Clostridium_phage_holin"/>
</dbReference>
<dbReference type="Proteomes" id="UP000197781">
    <property type="component" value="Chromosome"/>
</dbReference>